<evidence type="ECO:0000313" key="3">
    <source>
        <dbReference type="EMBL" id="KXA91859.1"/>
    </source>
</evidence>
<dbReference type="AlphaFoldDB" id="A0A133UCF6"/>
<dbReference type="PANTHER" id="PTHR43312">
    <property type="entry name" value="D-THREO-ALDOSE 1-DEHYDROGENASE"/>
    <property type="match status" value="1"/>
</dbReference>
<feature type="domain" description="NADP-dependent oxidoreductase" evidence="2">
    <location>
        <begin position="19"/>
        <end position="226"/>
    </location>
</feature>
<dbReference type="InterPro" id="IPR053135">
    <property type="entry name" value="AKR2_Oxidoreductase"/>
</dbReference>
<evidence type="ECO:0000259" key="2">
    <source>
        <dbReference type="Pfam" id="PF00248"/>
    </source>
</evidence>
<protein>
    <submittedName>
        <fullName evidence="3">Aldo/keto reductase</fullName>
    </submittedName>
</protein>
<keyword evidence="4" id="KW-1185">Reference proteome</keyword>
<proteinExistence type="predicted"/>
<evidence type="ECO:0000313" key="4">
    <source>
        <dbReference type="Proteomes" id="UP000070373"/>
    </source>
</evidence>
<sequence>MIPKKNFGRTGHRSSRTIFGGAALWSVSQEEADQVLRILKEYGVNHIDTASSYGDSEIRIGPWMEEHRQDFFLATKTGERTYEGAKDQIRQSLERLNVDQIDLLQIHNLVDPEEWKTTFGENGALEAIIEAREEGLVRYIGVTGHGLNAPEMHQKSLKEFDFDSVLLPFNYPLMQNPEYAESFWSLIGLCKERNVGVQTIKSIARGRWGDEKQTRNTWYRPLEDQEEVDKAVHWVLSHPYLFLNTVADLDLLPKVLDSASRFQEAPSEKEMKDQMEDLSMEPLWPE</sequence>
<gene>
    <name evidence="3" type="ORF">AKJ64_04425</name>
</gene>
<dbReference type="Pfam" id="PF00248">
    <property type="entry name" value="Aldo_ket_red"/>
    <property type="match status" value="1"/>
</dbReference>
<dbReference type="SUPFAM" id="SSF51430">
    <property type="entry name" value="NAD(P)-linked oxidoreductase"/>
    <property type="match status" value="1"/>
</dbReference>
<dbReference type="Proteomes" id="UP000070373">
    <property type="component" value="Unassembled WGS sequence"/>
</dbReference>
<name>A0A133UCF6_9EURY</name>
<organism evidence="3 4">
    <name type="scientific">candidate division MSBL1 archaeon SCGC-AAA259E17</name>
    <dbReference type="NCBI Taxonomy" id="1698263"/>
    <lineage>
        <taxon>Archaea</taxon>
        <taxon>Methanobacteriati</taxon>
        <taxon>Methanobacteriota</taxon>
        <taxon>candidate division MSBL1</taxon>
    </lineage>
</organism>
<comment type="caution">
    <text evidence="3">The sequence shown here is derived from an EMBL/GenBank/DDBJ whole genome shotgun (WGS) entry which is preliminary data.</text>
</comment>
<dbReference type="PANTHER" id="PTHR43312:SF1">
    <property type="entry name" value="NADP-DEPENDENT OXIDOREDUCTASE DOMAIN-CONTAINING PROTEIN"/>
    <property type="match status" value="1"/>
</dbReference>
<dbReference type="EMBL" id="LHXN01000096">
    <property type="protein sequence ID" value="KXA91859.1"/>
    <property type="molecule type" value="Genomic_DNA"/>
</dbReference>
<dbReference type="Gene3D" id="3.20.20.100">
    <property type="entry name" value="NADP-dependent oxidoreductase domain"/>
    <property type="match status" value="1"/>
</dbReference>
<dbReference type="InterPro" id="IPR036812">
    <property type="entry name" value="NAD(P)_OxRdtase_dom_sf"/>
</dbReference>
<feature type="compositionally biased region" description="Basic and acidic residues" evidence="1">
    <location>
        <begin position="266"/>
        <end position="275"/>
    </location>
</feature>
<evidence type="ECO:0000256" key="1">
    <source>
        <dbReference type="SAM" id="MobiDB-lite"/>
    </source>
</evidence>
<accession>A0A133UCF6</accession>
<reference evidence="3 4" key="1">
    <citation type="journal article" date="2016" name="Sci. Rep.">
        <title>Metabolic traits of an uncultured archaeal lineage -MSBL1- from brine pools of the Red Sea.</title>
        <authorList>
            <person name="Mwirichia R."/>
            <person name="Alam I."/>
            <person name="Rashid M."/>
            <person name="Vinu M."/>
            <person name="Ba-Alawi W."/>
            <person name="Anthony Kamau A."/>
            <person name="Kamanda Ngugi D."/>
            <person name="Goker M."/>
            <person name="Klenk H.P."/>
            <person name="Bajic V."/>
            <person name="Stingl U."/>
        </authorList>
    </citation>
    <scope>NUCLEOTIDE SEQUENCE [LARGE SCALE GENOMIC DNA]</scope>
    <source>
        <strain evidence="3">SCGC-AAA259E17</strain>
    </source>
</reference>
<feature type="region of interest" description="Disordered" evidence="1">
    <location>
        <begin position="263"/>
        <end position="286"/>
    </location>
</feature>
<dbReference type="CDD" id="cd19100">
    <property type="entry name" value="AKR_unchar"/>
    <property type="match status" value="1"/>
</dbReference>
<dbReference type="InterPro" id="IPR023210">
    <property type="entry name" value="NADP_OxRdtase_dom"/>
</dbReference>